<dbReference type="Pfam" id="PF03011">
    <property type="entry name" value="PFEMP"/>
    <property type="match status" value="2"/>
</dbReference>
<evidence type="ECO:0000259" key="8">
    <source>
        <dbReference type="Pfam" id="PF22672"/>
    </source>
</evidence>
<gene>
    <name evidence="9" type="ORF">PFTANZ_06675</name>
</gene>
<dbReference type="Gene3D" id="1.20.58.1930">
    <property type="match status" value="1"/>
</dbReference>
<evidence type="ECO:0000259" key="6">
    <source>
        <dbReference type="Pfam" id="PF15447"/>
    </source>
</evidence>
<feature type="compositionally biased region" description="Low complexity" evidence="2">
    <location>
        <begin position="1425"/>
        <end position="1440"/>
    </location>
</feature>
<dbReference type="Pfam" id="PF18562">
    <property type="entry name" value="CIDR1_gamma"/>
    <property type="match status" value="1"/>
</dbReference>
<dbReference type="InterPro" id="IPR042202">
    <property type="entry name" value="Duffy-ag-bd_sf"/>
</dbReference>
<evidence type="ECO:0008006" key="11">
    <source>
        <dbReference type="Google" id="ProtNLM"/>
    </source>
</evidence>
<feature type="coiled-coil region" evidence="1">
    <location>
        <begin position="211"/>
        <end position="245"/>
    </location>
</feature>
<feature type="compositionally biased region" description="Acidic residues" evidence="2">
    <location>
        <begin position="1292"/>
        <end position="1312"/>
    </location>
</feature>
<feature type="compositionally biased region" description="Basic and acidic residues" evidence="2">
    <location>
        <begin position="1313"/>
        <end position="1331"/>
    </location>
</feature>
<feature type="compositionally biased region" description="Acidic residues" evidence="2">
    <location>
        <begin position="2073"/>
        <end position="2084"/>
    </location>
</feature>
<sequence>MEPKVAAGSGGGNDYSNAKDAKHLLDQIGEDVYKKVKEEADGTAKKYIKELKGDLSQATYAGDEHPKGTTPADTCDLVQKYYEHPNGGGGKGKRYPCKGLSEINVKRFSDTLGGQCTDSKMRSGGIGACAPYRRLHLCHHNLETIDTKSTKHDLLAEVCMAAKYEGDSIKNYYPKYQRTYPDTNSQLCTVLARSFADIGDIIRRRDIFRGNDEEKKKREDLENKLKEIFQNIKNENTDLKKLTNEKVREYWWNANRETVWEAITCDAGSGTYFRKTPCGGGKTPTQGKCRCGNGDVSIVPTYFDYVPQYLRWFQEWAEDFCRLRKRKLEDAIEKCRRPNGKQKYCDLNRYDCARTIRGNHVFFEEDNCKDCHFSCSHFVNWIDNQKLEFEKQKRKYADEMQKYTNGETRGGGGSGKKRNTRGGSNYDGYEKKFYKKLKDDSNYSDVDKFLEKLNDEEVCKKNNNIKEGGTINFKTVHSGKHSGGDINNKTFYRTTYCEACPWCGAERKSDGGWEPKKEDCGKKKDYDPKNITDIPVLIPDKSQSRILDKYKNFCANGKNGAPGKNDNQIVTWKCYYDENKEKLYGSGAINFCVLQNGKQEEKDKTFSSYNAFFSKWVYDMLHDSIEWKRELSKCINNGKKDCISKCNSRCDCYKRWVEKKQTEWGKIKDHFGKQEDLLKDMKKLFSEDTDPGELLEYYLENIFLQDMIKAHADTKVIEKFREILGKKNEEVKNLLKTKKTIDDFLEKELDEAKKCVEKNPTDDCNKAPTKPAEGGAGRSGPLTPGGPRPAGPRGPSENHDGPPGATAVPADDSPKKRDTRTNPCYGNNTYDALAEKVAETLQGEAQTQLDGKDGGRNALKGNPSQGHYNGRNSGNDLEENICSIDEKYSNAGKNKSNDPCGGKHDGRFNIGEKWKTGREINMTDQYAYMPPRRQHMCTSNLENLNTNSTGLTSDKAIHSLLGDVQLAAKYEAEKIKEKYKDKNGQNNNEAKCRAVRYSFADLGDIIRGRDMWNKDDGSQKIEKNLKDIFHKIKDNLPDGIKHNRQYNGDPNHIKLREDWWEANRAKVWEAMKCKTTTKRPLNIMCGDTSITPLVDYIPQRLRWMTEWAEWFCKAQSQAYEKLEDECGICMNGICNKVKDKCAKCTQACEEYKEEIEQWKNQWETMSFKYLTSYMQAKKGSDRMAFLDDSPDYKQVVDFLSKLHTQNSGNSIYESAAGYIHQELPHTQCQIQKEFCYYKNGVAEKNEKYAFMQPPPQYKGACECQPPSTPAESLGRSENHQPSSPGAPTVGADQEEEELSTDEDEEEEEEGEVKEETQAAVDEKGETPKDNQEGTEETVAEVTEVTGVKPACDIVAKIFEDTDNLKEACTQKYAKNNSRLGWKCIPSDTKSVATSDGSDATAGSICVPPRRRKLYVGKLETLDTDSTSQSGKESSQSGQKTPSDNKLRDAFIESAAVETFFLWHKYKMDKEIEEKEKQAAQGNVYTSPEDKEEEDPQNQLNKGIIPEDFKRQMFYTLADYKDILFGDQEVIKALKASGDKNIETIKKAIDKILNSGNKENSVTTPQALWKDFAQPIWNGMIYALTYKDNGEKGESAKIEQDSGLKNALWDDTNNKPKEDKYKYEKVTLENSGAQPNQTPSPPSENKPTTLTQFVLRPPYFRYLEEWGETFCRQRTRMLDKIKEECTKGGDGKQKKCSGDGEYCETIFSQKYNVLQDLSWSCAKPCRSYRKWIKEKRTEFDEQQKAYNNQKVNCETESDKDAKEFCATLTTYTDAAKFLERLKNGPCKTIDESEKDNGEYKIDFKEPNVTFKYTKHCDLCSQFTVDCKNGNCGGGTNETCNGTTVITKDNIEKMKDSNGNVDMLVIDKSGNGSENDLKDCEGKGIFTGIRKDEWECGKVCGYVVCKPKNANPKENENHIIQITALLQRWVDYFLDDYKKIKHKISQCTNNGEQTICTNACVEQWIKLKKEEWEKIRERFLEQYKSETSGDYNVRSVLETFLLQIGAANYQNKVIELSKFDQSCGCSASAHEQNKNGYQDAIDCMLKKLGKKATSCQEQHSDKAGAQCENPSSTLPDDEEPLEEENTVEAPNICPKVEKTKEEETDKKCEAPTTAEETAADGDKGTEERPPGPEAPATPAAPLPPQADQPTNSISDILSSTIPFGIAIALTSIVFLFLKKKTKHPVDLFSVIDIPKSDYGIPTLKSSNRYIPYVSDRHKGKTYIYMEGDTSGDEDKYAFMSDTTDVTSSESEYEELDINDIYVPGSPKYKTLIEVVLEPSKRDTQSDDIPSSDIPMNKFTDDEWNQLKKDFISNMLQNQPNDIPNDYTSGDIPLNTQPNTLYFDKPDEKPFIMSIHDRDLYSGEEYSYNVNMSTNSMDDIPINRDNNNVYSGIDLINDTLSGNKHIDIYDEVLKRKENELFGTNHVKQTSIHSVAKLTNRDPIHNQLELFHKWLDRHRDMCENSAVTFSVVMFVT</sequence>
<dbReference type="GO" id="GO:0016020">
    <property type="term" value="C:membrane"/>
    <property type="evidence" value="ECO:0007669"/>
    <property type="project" value="InterPro"/>
</dbReference>
<dbReference type="Pfam" id="PF15447">
    <property type="entry name" value="NTS"/>
    <property type="match status" value="1"/>
</dbReference>
<dbReference type="FunFam" id="1.20.58.1930:FF:000001">
    <property type="entry name" value="Erythrocyte membrane protein 1, PfEMP1"/>
    <property type="match status" value="1"/>
</dbReference>
<evidence type="ECO:0000259" key="5">
    <source>
        <dbReference type="Pfam" id="PF15445"/>
    </source>
</evidence>
<dbReference type="FunFam" id="1.10.1900.40:FF:000005">
    <property type="entry name" value="Erythrocyte membrane protein 1, PfEMP1"/>
    <property type="match status" value="1"/>
</dbReference>
<dbReference type="Gene3D" id="1.20.58.830">
    <property type="match status" value="4"/>
</dbReference>
<feature type="domain" description="Duffy-binding-like" evidence="3">
    <location>
        <begin position="612"/>
        <end position="762"/>
    </location>
</feature>
<dbReference type="FunFam" id="1.20.58.830:FF:000003">
    <property type="entry name" value="Erythrocyte membrane protein 1, PfEMP1"/>
    <property type="match status" value="1"/>
</dbReference>
<dbReference type="InterPro" id="IPR044932">
    <property type="entry name" value="PfEMP1_ATS_sf"/>
</dbReference>
<dbReference type="SUPFAM" id="SSF140924">
    <property type="entry name" value="Duffy binding domain-like"/>
    <property type="match status" value="5"/>
</dbReference>
<feature type="region of interest" description="Disordered" evidence="2">
    <location>
        <begin position="845"/>
        <end position="874"/>
    </location>
</feature>
<dbReference type="InterPro" id="IPR041480">
    <property type="entry name" value="CIDR1_gamma"/>
</dbReference>
<dbReference type="InterPro" id="IPR029210">
    <property type="entry name" value="PfEMP1_NTS"/>
</dbReference>
<feature type="region of interest" description="Disordered" evidence="2">
    <location>
        <begin position="1476"/>
        <end position="1500"/>
    </location>
</feature>
<dbReference type="Pfam" id="PF15445">
    <property type="entry name" value="ATS"/>
    <property type="match status" value="1"/>
</dbReference>
<feature type="domain" description="Plasmodium falciparum erythrocyte membrane protein 1 acidic terminal segment" evidence="5">
    <location>
        <begin position="2158"/>
        <end position="2460"/>
    </location>
</feature>
<dbReference type="Gene3D" id="1.20.1310.20">
    <property type="entry name" value="Duffy-antigen binding domain"/>
    <property type="match status" value="3"/>
</dbReference>
<evidence type="ECO:0000256" key="1">
    <source>
        <dbReference type="SAM" id="Coils"/>
    </source>
</evidence>
<proteinExistence type="predicted"/>
<dbReference type="InterPro" id="IPR029211">
    <property type="entry name" value="PfEMP1_ATS"/>
</dbReference>
<feature type="domain" description="Duffy-antigen binding" evidence="4">
    <location>
        <begin position="927"/>
        <end position="1102"/>
    </location>
</feature>
<dbReference type="EMBL" id="KI927223">
    <property type="protein sequence ID" value="ETW32608.1"/>
    <property type="molecule type" value="Genomic_DNA"/>
</dbReference>
<feature type="region of interest" description="Disordered" evidence="2">
    <location>
        <begin position="1420"/>
        <end position="1445"/>
    </location>
</feature>
<feature type="region of interest" description="Disordered" evidence="2">
    <location>
        <begin position="2055"/>
        <end position="2151"/>
    </location>
</feature>
<feature type="coiled-coil region" evidence="1">
    <location>
        <begin position="1134"/>
        <end position="1161"/>
    </location>
</feature>
<dbReference type="GO" id="GO:0046789">
    <property type="term" value="F:host cell surface receptor binding"/>
    <property type="evidence" value="ECO:0007669"/>
    <property type="project" value="InterPro"/>
</dbReference>
<dbReference type="InterPro" id="IPR008602">
    <property type="entry name" value="Duffy-antigen-binding"/>
</dbReference>
<name>A0A024VWA6_PLAFA</name>
<feature type="compositionally biased region" description="Pro residues" evidence="2">
    <location>
        <begin position="2129"/>
        <end position="2144"/>
    </location>
</feature>
<feature type="region of interest" description="Disordered" evidence="2">
    <location>
        <begin position="402"/>
        <end position="424"/>
    </location>
</feature>
<organism evidence="9 10">
    <name type="scientific">Plasmodium falciparum Tanzania</name>
    <name type="common">2000708</name>
    <dbReference type="NCBI Taxonomy" id="1036725"/>
    <lineage>
        <taxon>Eukaryota</taxon>
        <taxon>Sar</taxon>
        <taxon>Alveolata</taxon>
        <taxon>Apicomplexa</taxon>
        <taxon>Aconoidasida</taxon>
        <taxon>Haemosporida</taxon>
        <taxon>Plasmodiidae</taxon>
        <taxon>Plasmodium</taxon>
        <taxon>Plasmodium (Laverania)</taxon>
    </lineage>
</organism>
<dbReference type="Proteomes" id="UP000030708">
    <property type="component" value="Unassembled WGS sequence"/>
</dbReference>
<dbReference type="OrthoDB" id="378917at2759"/>
<evidence type="ECO:0000259" key="3">
    <source>
        <dbReference type="Pfam" id="PF03011"/>
    </source>
</evidence>
<feature type="domain" description="Plasmodium falciparum erythrocyte membrane protein-1 N-terminal segment" evidence="6">
    <location>
        <begin position="20"/>
        <end position="59"/>
    </location>
</feature>
<feature type="region of interest" description="Disordered" evidence="2">
    <location>
        <begin position="1628"/>
        <end position="1648"/>
    </location>
</feature>
<feature type="region of interest" description="Disordered" evidence="2">
    <location>
        <begin position="758"/>
        <end position="828"/>
    </location>
</feature>
<feature type="domain" description="Duffy-binding-like" evidence="3">
    <location>
        <begin position="1923"/>
        <end position="2060"/>
    </location>
</feature>
<dbReference type="InterPro" id="IPR054595">
    <property type="entry name" value="DBL_C"/>
</dbReference>
<dbReference type="Gene3D" id="1.10.1900.40">
    <property type="entry name" value="Acidic terminal segments, variant surface antigen of PfEMP1"/>
    <property type="match status" value="2"/>
</dbReference>
<feature type="domain" description="Duffy-binding-like" evidence="8">
    <location>
        <begin position="1664"/>
        <end position="1812"/>
    </location>
</feature>
<feature type="compositionally biased region" description="Basic and acidic residues" evidence="2">
    <location>
        <begin position="2118"/>
        <end position="2128"/>
    </location>
</feature>
<keyword evidence="1" id="KW-0175">Coiled coil</keyword>
<feature type="domain" description="Duffy-binding-like" evidence="8">
    <location>
        <begin position="315"/>
        <end position="475"/>
    </location>
</feature>
<reference evidence="9 10" key="2">
    <citation type="submission" date="2013-02" db="EMBL/GenBank/DDBJ databases">
        <title>The Genome Sequence of Plasmodium falciparum Tanzania (2000708).</title>
        <authorList>
            <consortium name="The Broad Institute Genome Sequencing Platform"/>
            <consortium name="The Broad Institute Genome Sequencing Center for Infectious Disease"/>
            <person name="Neafsey D."/>
            <person name="Cheeseman I."/>
            <person name="Volkman S."/>
            <person name="Adams J."/>
            <person name="Walker B."/>
            <person name="Young S.K."/>
            <person name="Zeng Q."/>
            <person name="Gargeya S."/>
            <person name="Fitzgerald M."/>
            <person name="Haas B."/>
            <person name="Abouelleil A."/>
            <person name="Alvarado L."/>
            <person name="Arachchi H.M."/>
            <person name="Berlin A.M."/>
            <person name="Chapman S.B."/>
            <person name="Dewar J."/>
            <person name="Goldberg J."/>
            <person name="Griggs A."/>
            <person name="Gujja S."/>
            <person name="Hansen M."/>
            <person name="Howarth C."/>
            <person name="Imamovic A."/>
            <person name="Larimer J."/>
            <person name="McCowan C."/>
            <person name="Murphy C."/>
            <person name="Neiman D."/>
            <person name="Pearson M."/>
            <person name="Priest M."/>
            <person name="Roberts A."/>
            <person name="Saif S."/>
            <person name="Shea T."/>
            <person name="Sisk P."/>
            <person name="Sykes S."/>
            <person name="Wortman J."/>
            <person name="Nusbaum C."/>
            <person name="Birren B."/>
        </authorList>
    </citation>
    <scope>NUCLEOTIDE SEQUENCE [LARGE SCALE GENOMIC DNA]</scope>
    <source>
        <strain evidence="10">Tanzania (2000708)</strain>
    </source>
</reference>
<evidence type="ECO:0000313" key="10">
    <source>
        <dbReference type="Proteomes" id="UP000030708"/>
    </source>
</evidence>
<accession>A0A024VWA6</accession>
<feature type="region of interest" description="Disordered" evidence="2">
    <location>
        <begin position="1259"/>
        <end position="1341"/>
    </location>
</feature>
<feature type="domain" description="Duffy-antigen binding" evidence="4">
    <location>
        <begin position="1404"/>
        <end position="1592"/>
    </location>
</feature>
<dbReference type="Pfam" id="PF05424">
    <property type="entry name" value="Duffy_binding"/>
    <property type="match status" value="3"/>
</dbReference>
<dbReference type="Pfam" id="PF22672">
    <property type="entry name" value="DBL_C"/>
    <property type="match status" value="2"/>
</dbReference>
<reference evidence="9 10" key="1">
    <citation type="submission" date="2013-02" db="EMBL/GenBank/DDBJ databases">
        <title>The Genome Annotation of Plasmodium falciparum Tanzania (2000708).</title>
        <authorList>
            <consortium name="The Broad Institute Genome Sequencing Platform"/>
            <consortium name="The Broad Institute Genome Sequencing Center for Infectious Disease"/>
            <person name="Neafsey D."/>
            <person name="Hoffman S."/>
            <person name="Volkman S."/>
            <person name="Rosenthal P."/>
            <person name="Walker B."/>
            <person name="Young S.K."/>
            <person name="Zeng Q."/>
            <person name="Gargeya S."/>
            <person name="Fitzgerald M."/>
            <person name="Haas B."/>
            <person name="Abouelleil A."/>
            <person name="Allen A.W."/>
            <person name="Alvarado L."/>
            <person name="Arachchi H.M."/>
            <person name="Berlin A.M."/>
            <person name="Chapman S.B."/>
            <person name="Gainer-Dewar J."/>
            <person name="Goldberg J."/>
            <person name="Griggs A."/>
            <person name="Gujja S."/>
            <person name="Hansen M."/>
            <person name="Howarth C."/>
            <person name="Imamovic A."/>
            <person name="Ireland A."/>
            <person name="Larimer J."/>
            <person name="McCowan C."/>
            <person name="Murphy C."/>
            <person name="Pearson M."/>
            <person name="Poon T.W."/>
            <person name="Priest M."/>
            <person name="Roberts A."/>
            <person name="Saif S."/>
            <person name="Shea T."/>
            <person name="Sisk P."/>
            <person name="Sykes S."/>
            <person name="Wortman J."/>
            <person name="Nusbaum C."/>
            <person name="Birren B."/>
        </authorList>
    </citation>
    <scope>NUCLEOTIDE SEQUENCE [LARGE SCALE GENOMIC DNA]</scope>
    <source>
        <strain evidence="10">Tanzania (2000708)</strain>
    </source>
</reference>
<feature type="domain" description="Duffy-antigen binding" evidence="4">
    <location>
        <begin position="127"/>
        <end position="311"/>
    </location>
</feature>
<evidence type="ECO:0000256" key="2">
    <source>
        <dbReference type="SAM" id="MobiDB-lite"/>
    </source>
</evidence>
<evidence type="ECO:0000259" key="7">
    <source>
        <dbReference type="Pfam" id="PF18562"/>
    </source>
</evidence>
<feature type="compositionally biased region" description="Polar residues" evidence="2">
    <location>
        <begin position="862"/>
        <end position="874"/>
    </location>
</feature>
<evidence type="ECO:0000313" key="9">
    <source>
        <dbReference type="EMBL" id="ETW32608.1"/>
    </source>
</evidence>
<evidence type="ECO:0000259" key="4">
    <source>
        <dbReference type="Pfam" id="PF05424"/>
    </source>
</evidence>
<protein>
    <recommendedName>
        <fullName evidence="11">Duffy-binding-like domain-containing protein</fullName>
    </recommendedName>
</protein>
<dbReference type="InterPro" id="IPR004258">
    <property type="entry name" value="DBL"/>
</dbReference>
<feature type="domain" description="Cysteine-rich interdomain region 1 gamma" evidence="7">
    <location>
        <begin position="1857"/>
        <end position="1907"/>
    </location>
</feature>
<feature type="compositionally biased region" description="Basic and acidic residues" evidence="2">
    <location>
        <begin position="2093"/>
        <end position="2107"/>
    </location>
</feature>